<dbReference type="SMART" id="SM00355">
    <property type="entry name" value="ZnF_C2H2"/>
    <property type="match status" value="3"/>
</dbReference>
<dbReference type="GO" id="GO:0006325">
    <property type="term" value="P:chromatin organization"/>
    <property type="evidence" value="ECO:0007669"/>
    <property type="project" value="UniProtKB-KW"/>
</dbReference>
<comment type="similarity">
    <text evidence="2">Belongs to the AEBP2/jing C2H2-type zinc-finger family.</text>
</comment>
<feature type="region of interest" description="Disordered" evidence="4">
    <location>
        <begin position="377"/>
        <end position="400"/>
    </location>
</feature>
<evidence type="ECO:0000313" key="7">
    <source>
        <dbReference type="Proteomes" id="UP000594260"/>
    </source>
</evidence>
<dbReference type="InterPro" id="IPR013087">
    <property type="entry name" value="Znf_C2H2_type"/>
</dbReference>
<feature type="compositionally biased region" description="Polar residues" evidence="4">
    <location>
        <begin position="911"/>
        <end position="928"/>
    </location>
</feature>
<dbReference type="RefSeq" id="XP_022673145.1">
    <property type="nucleotide sequence ID" value="XM_022817410.1"/>
</dbReference>
<feature type="compositionally biased region" description="Polar residues" evidence="4">
    <location>
        <begin position="877"/>
        <end position="897"/>
    </location>
</feature>
<feature type="domain" description="C2H2-type" evidence="5">
    <location>
        <begin position="696"/>
        <end position="725"/>
    </location>
</feature>
<feature type="compositionally biased region" description="Polar residues" evidence="4">
    <location>
        <begin position="996"/>
        <end position="1005"/>
    </location>
</feature>
<dbReference type="KEGG" id="vde:111255441"/>
<sequence length="1152" mass="121501">MEVEAAMVLVRGGSSPGGVGVVVRPDGSGDQRVPPSAGAAINFAADADGSLDSAYEDNFDCGEEAMQRRLLISRILSSPLLFCASPAPSSQDSQMKAPPSNSEFIDQKKSPLMTVGSSADSGTNVSPQPLGLIEQPHGPPAPSEASDEDTEDANLELSRADTEVYECSLSDDASSPGKTTSRDSSVRRDSENVSDAAMVDSPYAPDTTSEEEEDIGDASDLARSLRSEVARLLYEMISRVSMEYESLDEDSNDCESCPEVPCESWRSRRPLSGRSVSTDSGVSSVHDDSRISLSSQLSHCSSSQSSSQSSRSSECASSPATTMAPDSSDEAAITERAQRRRSSRLLDLSSTLASAIAGSTTGSLSVARLSTAATTTAGTATMPTSTTISSTRTGTIRTETVPMPSENALLFDADASTTLMTKPATTLATPVAVNVATTVLTSTAITAEAISIVATASPTVTGTAACDRIVDHQPPLKVHVTAKSCATSTTTTANSAIATSTAVRRDGGYSITRSHSKNIINQNNNIFNNNNNNNNITAMNDNNSKHNINMNHTTANNNKMKKNGLDIIEKALLPGPAQPTALTVTAKGTSRPSPLQARLGPTSLVKPSAEPQLAFPPVFVAPHPKPLLSCRWKECGFSARKDFELADHIADAHVAAQGDKGPFVCLWEACKVFNVPSTLKHWLEQHVVKHSRSKPLKCIVDGCPQRFSTKALLEAHVNSHFEKNPKLKNEASLKSQNQLLKLAKRKRLLRQHSKMQAGRKYDFFDACIMHQIKESLLQLAEVEQTSFSTLTHHSNHSPAHSAGSTFAATASSDLSSIASSSSSVAGATLARNHPGRKRPTTACSNINTPLSSSSSATGSANTHCPRRSSRRKIALTSELTVQTQTQSREASTNTINRNHSEPVVVLGPRCVTNNLPGQSSHRSLQAFSPDSGFDTSDPAPASPPQFDDSVGTAGFSAALASAAAAGRLLMPPQHSPVTSTSFSSLPPPMSLSMSSKPTNPSESMSNLQRMAAAAATPTAYKLDPATAALAPFLGSMTSKRSFARRLRAEETGGGGRGGTACTRSMTSSSSSSSLCWSLSSLSSPSLTPLSPSLSTSLLAADDGPAAALSTQQTPLVESLARAVRMTRSGQRQMLISFYRPRRATAEEAGSER</sequence>
<feature type="region of interest" description="Disordered" evidence="4">
    <location>
        <begin position="246"/>
        <end position="344"/>
    </location>
</feature>
<keyword evidence="7" id="KW-1185">Reference proteome</keyword>
<dbReference type="Gene3D" id="3.30.160.60">
    <property type="entry name" value="Classic Zinc Finger"/>
    <property type="match status" value="1"/>
</dbReference>
<dbReference type="GO" id="GO:0008270">
    <property type="term" value="F:zinc ion binding"/>
    <property type="evidence" value="ECO:0007669"/>
    <property type="project" value="UniProtKB-KW"/>
</dbReference>
<dbReference type="PROSITE" id="PS50157">
    <property type="entry name" value="ZINC_FINGER_C2H2_2"/>
    <property type="match status" value="1"/>
</dbReference>
<keyword evidence="3" id="KW-0863">Zinc-finger</keyword>
<dbReference type="GO" id="GO:0006357">
    <property type="term" value="P:regulation of transcription by RNA polymerase II"/>
    <property type="evidence" value="ECO:0007669"/>
    <property type="project" value="TreeGrafter"/>
</dbReference>
<feature type="compositionally biased region" description="Acidic residues" evidence="4">
    <location>
        <begin position="145"/>
        <end position="154"/>
    </location>
</feature>
<feature type="compositionally biased region" description="Polar residues" evidence="4">
    <location>
        <begin position="87"/>
        <end position="104"/>
    </location>
</feature>
<feature type="region of interest" description="Disordered" evidence="4">
    <location>
        <begin position="971"/>
        <end position="1005"/>
    </location>
</feature>
<feature type="compositionally biased region" description="Acidic residues" evidence="4">
    <location>
        <begin position="208"/>
        <end position="217"/>
    </location>
</feature>
<feature type="region of interest" description="Disordered" evidence="4">
    <location>
        <begin position="86"/>
        <end position="220"/>
    </location>
</feature>
<feature type="region of interest" description="Disordered" evidence="4">
    <location>
        <begin position="1048"/>
        <end position="1069"/>
    </location>
</feature>
<dbReference type="EnsemblMetazoa" id="XM_022817410">
    <property type="protein sequence ID" value="XP_022673145"/>
    <property type="gene ID" value="LOC111255441"/>
</dbReference>
<dbReference type="EnsemblMetazoa" id="XM_022817408">
    <property type="protein sequence ID" value="XP_022673143"/>
    <property type="gene ID" value="LOC111255441"/>
</dbReference>
<feature type="compositionally biased region" description="Basic residues" evidence="4">
    <location>
        <begin position="864"/>
        <end position="873"/>
    </location>
</feature>
<feature type="region of interest" description="Disordered" evidence="4">
    <location>
        <begin position="822"/>
        <end position="950"/>
    </location>
</feature>
<dbReference type="InterPro" id="IPR052130">
    <property type="entry name" value="AEBP2/jing_C2H2-ZnF"/>
</dbReference>
<evidence type="ECO:0000313" key="6">
    <source>
        <dbReference type="EnsemblMetazoa" id="XP_022673143"/>
    </source>
</evidence>
<keyword evidence="3" id="KW-0862">Zinc</keyword>
<dbReference type="Proteomes" id="UP000594260">
    <property type="component" value="Unplaced"/>
</dbReference>
<dbReference type="GeneID" id="111255441"/>
<feature type="compositionally biased region" description="Polar residues" evidence="4">
    <location>
        <begin position="274"/>
        <end position="283"/>
    </location>
</feature>
<reference evidence="6" key="1">
    <citation type="submission" date="2021-01" db="UniProtKB">
        <authorList>
            <consortium name="EnsemblMetazoa"/>
        </authorList>
    </citation>
    <scope>IDENTIFICATION</scope>
</reference>
<dbReference type="SUPFAM" id="SSF57667">
    <property type="entry name" value="beta-beta-alpha zinc fingers"/>
    <property type="match status" value="1"/>
</dbReference>
<feature type="compositionally biased region" description="Low complexity" evidence="4">
    <location>
        <begin position="291"/>
        <end position="318"/>
    </location>
</feature>
<evidence type="ECO:0000256" key="1">
    <source>
        <dbReference type="ARBA" id="ARBA00022853"/>
    </source>
</evidence>
<accession>A0A7M7KZB9</accession>
<evidence type="ECO:0000256" key="4">
    <source>
        <dbReference type="SAM" id="MobiDB-lite"/>
    </source>
</evidence>
<dbReference type="InterPro" id="IPR036236">
    <property type="entry name" value="Znf_C2H2_sf"/>
</dbReference>
<dbReference type="AlphaFoldDB" id="A0A7M7KZB9"/>
<dbReference type="OrthoDB" id="9984614at2759"/>
<feature type="compositionally biased region" description="Polar residues" evidence="4">
    <location>
        <begin position="841"/>
        <end position="862"/>
    </location>
</feature>
<dbReference type="PANTHER" id="PTHR46541">
    <property type="entry name" value="ZINC FINGER PROTEIN AEBP2"/>
    <property type="match status" value="1"/>
</dbReference>
<proteinExistence type="inferred from homology"/>
<dbReference type="PANTHER" id="PTHR46541:SF1">
    <property type="entry name" value="ZINC FINGER PROTEIN AEBP2"/>
    <property type="match status" value="1"/>
</dbReference>
<evidence type="ECO:0000256" key="2">
    <source>
        <dbReference type="ARBA" id="ARBA00037930"/>
    </source>
</evidence>
<feature type="compositionally biased region" description="Basic and acidic residues" evidence="4">
    <location>
        <begin position="180"/>
        <end position="191"/>
    </location>
</feature>
<dbReference type="PROSITE" id="PS00028">
    <property type="entry name" value="ZINC_FINGER_C2H2_1"/>
    <property type="match status" value="1"/>
</dbReference>
<dbReference type="GO" id="GO:0035098">
    <property type="term" value="C:ESC/E(Z) complex"/>
    <property type="evidence" value="ECO:0007669"/>
    <property type="project" value="TreeGrafter"/>
</dbReference>
<feature type="compositionally biased region" description="Polar residues" evidence="4">
    <location>
        <begin position="115"/>
        <end position="127"/>
    </location>
</feature>
<dbReference type="InParanoid" id="A0A7M7KZB9"/>
<name>A0A7M7KZB9_VARDE</name>
<dbReference type="RefSeq" id="XP_022673143.1">
    <property type="nucleotide sequence ID" value="XM_022817408.1"/>
</dbReference>
<evidence type="ECO:0000259" key="5">
    <source>
        <dbReference type="PROSITE" id="PS50157"/>
    </source>
</evidence>
<protein>
    <recommendedName>
        <fullName evidence="5">C2H2-type domain-containing protein</fullName>
    </recommendedName>
</protein>
<feature type="compositionally biased region" description="Low complexity" evidence="4">
    <location>
        <begin position="975"/>
        <end position="995"/>
    </location>
</feature>
<keyword evidence="1" id="KW-0156">Chromatin regulator</keyword>
<evidence type="ECO:0000256" key="3">
    <source>
        <dbReference type="PROSITE-ProRule" id="PRU00042"/>
    </source>
</evidence>
<organism evidence="6 7">
    <name type="scientific">Varroa destructor</name>
    <name type="common">Honeybee mite</name>
    <dbReference type="NCBI Taxonomy" id="109461"/>
    <lineage>
        <taxon>Eukaryota</taxon>
        <taxon>Metazoa</taxon>
        <taxon>Ecdysozoa</taxon>
        <taxon>Arthropoda</taxon>
        <taxon>Chelicerata</taxon>
        <taxon>Arachnida</taxon>
        <taxon>Acari</taxon>
        <taxon>Parasitiformes</taxon>
        <taxon>Mesostigmata</taxon>
        <taxon>Gamasina</taxon>
        <taxon>Dermanyssoidea</taxon>
        <taxon>Varroidae</taxon>
        <taxon>Varroa</taxon>
    </lineage>
</organism>
<keyword evidence="3" id="KW-0479">Metal-binding</keyword>